<keyword evidence="7" id="KW-0175">Coiled coil</keyword>
<dbReference type="SUPFAM" id="SSF52172">
    <property type="entry name" value="CheY-like"/>
    <property type="match status" value="1"/>
</dbReference>
<dbReference type="InterPro" id="IPR001789">
    <property type="entry name" value="Sig_transdc_resp-reg_receiver"/>
</dbReference>
<feature type="modified residue" description="4-aspartylphosphate" evidence="6">
    <location>
        <position position="65"/>
    </location>
</feature>
<feature type="domain" description="Histidine kinase" evidence="8">
    <location>
        <begin position="173"/>
        <end position="387"/>
    </location>
</feature>
<dbReference type="RefSeq" id="WP_015234436.1">
    <property type="nucleotide sequence ID" value="NC_019793.1"/>
</dbReference>
<dbReference type="PANTHER" id="PTHR42878:SF15">
    <property type="entry name" value="BACTERIOPHYTOCHROME"/>
    <property type="match status" value="1"/>
</dbReference>
<evidence type="ECO:0000256" key="3">
    <source>
        <dbReference type="ARBA" id="ARBA00022553"/>
    </source>
</evidence>
<dbReference type="Pfam" id="PF02518">
    <property type="entry name" value="HATPase_c"/>
    <property type="match status" value="1"/>
</dbReference>
<dbReference type="STRING" id="937777.Deipe_0531"/>
<evidence type="ECO:0000256" key="7">
    <source>
        <dbReference type="SAM" id="Coils"/>
    </source>
</evidence>
<organism evidence="10 11">
    <name type="scientific">Deinococcus peraridilitoris (strain DSM 19664 / LMG 22246 / CIP 109416 / KR-200)</name>
    <dbReference type="NCBI Taxonomy" id="937777"/>
    <lineage>
        <taxon>Bacteria</taxon>
        <taxon>Thermotogati</taxon>
        <taxon>Deinococcota</taxon>
        <taxon>Deinococci</taxon>
        <taxon>Deinococcales</taxon>
        <taxon>Deinococcaceae</taxon>
        <taxon>Deinococcus</taxon>
    </lineage>
</organism>
<dbReference type="PRINTS" id="PR00344">
    <property type="entry name" value="BCTRLSENSOR"/>
</dbReference>
<dbReference type="Pfam" id="PF00072">
    <property type="entry name" value="Response_reg"/>
    <property type="match status" value="1"/>
</dbReference>
<keyword evidence="5 10" id="KW-0418">Kinase</keyword>
<dbReference type="InterPro" id="IPR005467">
    <property type="entry name" value="His_kinase_dom"/>
</dbReference>
<dbReference type="GO" id="GO:0007234">
    <property type="term" value="P:osmosensory signaling via phosphorelay pathway"/>
    <property type="evidence" value="ECO:0007669"/>
    <property type="project" value="TreeGrafter"/>
</dbReference>
<dbReference type="SUPFAM" id="SSF55874">
    <property type="entry name" value="ATPase domain of HSP90 chaperone/DNA topoisomerase II/histidine kinase"/>
    <property type="match status" value="1"/>
</dbReference>
<dbReference type="GO" id="GO:0030295">
    <property type="term" value="F:protein kinase activator activity"/>
    <property type="evidence" value="ECO:0007669"/>
    <property type="project" value="TreeGrafter"/>
</dbReference>
<dbReference type="InterPro" id="IPR011006">
    <property type="entry name" value="CheY-like_superfamily"/>
</dbReference>
<keyword evidence="11" id="KW-1185">Reference proteome</keyword>
<dbReference type="eggNOG" id="COG0745">
    <property type="taxonomic scope" value="Bacteria"/>
</dbReference>
<dbReference type="SMART" id="SM00448">
    <property type="entry name" value="REC"/>
    <property type="match status" value="1"/>
</dbReference>
<feature type="coiled-coil region" evidence="7">
    <location>
        <begin position="135"/>
        <end position="166"/>
    </location>
</feature>
<dbReference type="PATRIC" id="fig|937777.3.peg.534"/>
<evidence type="ECO:0000256" key="5">
    <source>
        <dbReference type="ARBA" id="ARBA00022777"/>
    </source>
</evidence>
<proteinExistence type="predicted"/>
<dbReference type="InterPro" id="IPR003594">
    <property type="entry name" value="HATPase_dom"/>
</dbReference>
<accession>K9ZX46</accession>
<dbReference type="Gene3D" id="3.30.565.10">
    <property type="entry name" value="Histidine kinase-like ATPase, C-terminal domain"/>
    <property type="match status" value="1"/>
</dbReference>
<evidence type="ECO:0000256" key="6">
    <source>
        <dbReference type="PROSITE-ProRule" id="PRU00169"/>
    </source>
</evidence>
<dbReference type="SMART" id="SM00387">
    <property type="entry name" value="HATPase_c"/>
    <property type="match status" value="1"/>
</dbReference>
<dbReference type="HOGENOM" id="CLU_000445_114_72_0"/>
<dbReference type="Gene3D" id="1.10.287.130">
    <property type="match status" value="1"/>
</dbReference>
<dbReference type="InterPro" id="IPR003661">
    <property type="entry name" value="HisK_dim/P_dom"/>
</dbReference>
<dbReference type="KEGG" id="dpd:Deipe_0531"/>
<comment type="catalytic activity">
    <reaction evidence="1">
        <text>ATP + protein L-histidine = ADP + protein N-phospho-L-histidine.</text>
        <dbReference type="EC" id="2.7.13.3"/>
    </reaction>
</comment>
<dbReference type="Pfam" id="PF00512">
    <property type="entry name" value="HisKA"/>
    <property type="match status" value="1"/>
</dbReference>
<dbReference type="PANTHER" id="PTHR42878">
    <property type="entry name" value="TWO-COMPONENT HISTIDINE KINASE"/>
    <property type="match status" value="1"/>
</dbReference>
<dbReference type="EMBL" id="CP003382">
    <property type="protein sequence ID" value="AFZ66126.1"/>
    <property type="molecule type" value="Genomic_DNA"/>
</dbReference>
<keyword evidence="3 6" id="KW-0597">Phosphoprotein</keyword>
<dbReference type="GO" id="GO:0000156">
    <property type="term" value="F:phosphorelay response regulator activity"/>
    <property type="evidence" value="ECO:0007669"/>
    <property type="project" value="TreeGrafter"/>
</dbReference>
<evidence type="ECO:0000259" key="8">
    <source>
        <dbReference type="PROSITE" id="PS50109"/>
    </source>
</evidence>
<evidence type="ECO:0000313" key="11">
    <source>
        <dbReference type="Proteomes" id="UP000010467"/>
    </source>
</evidence>
<feature type="domain" description="Response regulatory" evidence="9">
    <location>
        <begin position="17"/>
        <end position="133"/>
    </location>
</feature>
<dbReference type="Gene3D" id="3.40.50.2300">
    <property type="match status" value="1"/>
</dbReference>
<dbReference type="InterPro" id="IPR050351">
    <property type="entry name" value="BphY/WalK/GraS-like"/>
</dbReference>
<name>K9ZX46_DEIPD</name>
<dbReference type="OrthoDB" id="9813394at2"/>
<dbReference type="InterPro" id="IPR004358">
    <property type="entry name" value="Sig_transdc_His_kin-like_C"/>
</dbReference>
<dbReference type="Proteomes" id="UP000010467">
    <property type="component" value="Chromosome"/>
</dbReference>
<reference evidence="11" key="1">
    <citation type="submission" date="2012-03" db="EMBL/GenBank/DDBJ databases">
        <title>Complete sequence of chromosome of Deinococcus peraridilitoris DSM 19664.</title>
        <authorList>
            <person name="Lucas S."/>
            <person name="Copeland A."/>
            <person name="Lapidus A."/>
            <person name="Glavina del Rio T."/>
            <person name="Dalin E."/>
            <person name="Tice H."/>
            <person name="Bruce D."/>
            <person name="Goodwin L."/>
            <person name="Pitluck S."/>
            <person name="Peters L."/>
            <person name="Mikhailova N."/>
            <person name="Lu M."/>
            <person name="Kyrpides N."/>
            <person name="Mavromatis K."/>
            <person name="Ivanova N."/>
            <person name="Brettin T."/>
            <person name="Detter J.C."/>
            <person name="Han C."/>
            <person name="Larimer F."/>
            <person name="Land M."/>
            <person name="Hauser L."/>
            <person name="Markowitz V."/>
            <person name="Cheng J.-F."/>
            <person name="Hugenholtz P."/>
            <person name="Woyke T."/>
            <person name="Wu D."/>
            <person name="Pukall R."/>
            <person name="Steenblock K."/>
            <person name="Brambilla E."/>
            <person name="Klenk H.-P."/>
            <person name="Eisen J.A."/>
        </authorList>
    </citation>
    <scope>NUCLEOTIDE SEQUENCE [LARGE SCALE GENOMIC DNA]</scope>
    <source>
        <strain evidence="11">DSM 19664 / LMG 22246 / CIP 109416 / KR-200</strain>
    </source>
</reference>
<evidence type="ECO:0000256" key="4">
    <source>
        <dbReference type="ARBA" id="ARBA00022679"/>
    </source>
</evidence>
<dbReference type="eggNOG" id="COG4251">
    <property type="taxonomic scope" value="Bacteria"/>
</dbReference>
<dbReference type="SMART" id="SM00388">
    <property type="entry name" value="HisKA"/>
    <property type="match status" value="1"/>
</dbReference>
<dbReference type="InterPro" id="IPR036890">
    <property type="entry name" value="HATPase_C_sf"/>
</dbReference>
<keyword evidence="4" id="KW-0808">Transferase</keyword>
<dbReference type="CDD" id="cd00082">
    <property type="entry name" value="HisKA"/>
    <property type="match status" value="1"/>
</dbReference>
<dbReference type="FunFam" id="3.30.565.10:FF:000006">
    <property type="entry name" value="Sensor histidine kinase WalK"/>
    <property type="match status" value="1"/>
</dbReference>
<dbReference type="GO" id="GO:0000155">
    <property type="term" value="F:phosphorelay sensor kinase activity"/>
    <property type="evidence" value="ECO:0007669"/>
    <property type="project" value="InterPro"/>
</dbReference>
<dbReference type="PROSITE" id="PS50110">
    <property type="entry name" value="RESPONSE_REGULATORY"/>
    <property type="match status" value="1"/>
</dbReference>
<gene>
    <name evidence="10" type="ordered locus">Deipe_0531</name>
</gene>
<evidence type="ECO:0000259" key="9">
    <source>
        <dbReference type="PROSITE" id="PS50110"/>
    </source>
</evidence>
<evidence type="ECO:0000256" key="1">
    <source>
        <dbReference type="ARBA" id="ARBA00000085"/>
    </source>
</evidence>
<dbReference type="EC" id="2.7.13.3" evidence="2"/>
<evidence type="ECO:0000313" key="10">
    <source>
        <dbReference type="EMBL" id="AFZ66126.1"/>
    </source>
</evidence>
<evidence type="ECO:0000256" key="2">
    <source>
        <dbReference type="ARBA" id="ARBA00012438"/>
    </source>
</evidence>
<protein>
    <recommendedName>
        <fullName evidence="2">histidine kinase</fullName>
        <ecNumber evidence="2">2.7.13.3</ecNumber>
    </recommendedName>
</protein>
<sequence>MPEVSAPSASVVRTLYRLLVVDDNDAGRYLTSRTLIRAGFEVLEAASGAAALERALDEPDLIVLDVNLPDMDGFEVCRQLKADEQFTHLPILMVSASHLSAQNMAFGLDVGADAYLAHPIEPTVLVATVRALLRVREAEAEVRRLNAVLERQIEERTLRLQELALDLQGMTYSISRDLRQPIGHIRGFTHLLEKRLDGALDEKALQYLNIIRQSSERMNSLIDELVAFSSLGERELRFTAVPLSQLVVQVRSDLEPLSAGRRVRWQIAELPTVQGDLMLLRQLLGNLLSNALKFSQGRDTTEIRVWHVEDEHRHTIGVSDNGIGFNVQYAERLFQMFGRLPGSESFEGAGVGLASARRIVTLHRGVIRAESVPGQGATFSFTLPKEPPH</sequence>
<dbReference type="AlphaFoldDB" id="K9ZX46"/>
<dbReference type="PROSITE" id="PS50109">
    <property type="entry name" value="HIS_KIN"/>
    <property type="match status" value="1"/>
</dbReference>